<dbReference type="OrthoDB" id="10499331at2759"/>
<keyword evidence="4" id="KW-1185">Reference proteome</keyword>
<feature type="transmembrane region" description="Helical" evidence="1">
    <location>
        <begin position="120"/>
        <end position="136"/>
    </location>
</feature>
<dbReference type="EMBL" id="KN840590">
    <property type="protein sequence ID" value="KIP04017.1"/>
    <property type="molecule type" value="Genomic_DNA"/>
</dbReference>
<feature type="transmembrane region" description="Helical" evidence="1">
    <location>
        <begin position="67"/>
        <end position="87"/>
    </location>
</feature>
<feature type="chain" id="PRO_5002169552" evidence="2">
    <location>
        <begin position="23"/>
        <end position="202"/>
    </location>
</feature>
<dbReference type="AlphaFoldDB" id="A0A0C3S2T9"/>
<feature type="transmembrane region" description="Helical" evidence="1">
    <location>
        <begin position="94"/>
        <end position="114"/>
    </location>
</feature>
<sequence>MRFPTRFLLLASLLAMANHAVGLSITMRDTTELHARDPTVELANSKVDFSTDLMVPHDVELVRRVGWTFNNSAIFLCLSCLRIYLLIRRLDRHLLMGIIVQNGAVATAACALGNPLTCGIGVIYSAFSFFFAAYLFQDRSITDDATAPYFALPPTPEKTLVQRLRTELPAGQWHYAGHVQHGGLNHTVHYYNTGTIQRLRAR</sequence>
<proteinExistence type="predicted"/>
<dbReference type="Proteomes" id="UP000053257">
    <property type="component" value="Unassembled WGS sequence"/>
</dbReference>
<keyword evidence="1" id="KW-0472">Membrane</keyword>
<keyword evidence="1" id="KW-0812">Transmembrane</keyword>
<evidence type="ECO:0000313" key="3">
    <source>
        <dbReference type="EMBL" id="KIP04017.1"/>
    </source>
</evidence>
<organism evidence="3 4">
    <name type="scientific">Phlebiopsis gigantea (strain 11061_1 CR5-6)</name>
    <name type="common">White-rot fungus</name>
    <name type="synonym">Peniophora gigantea</name>
    <dbReference type="NCBI Taxonomy" id="745531"/>
    <lineage>
        <taxon>Eukaryota</taxon>
        <taxon>Fungi</taxon>
        <taxon>Dikarya</taxon>
        <taxon>Basidiomycota</taxon>
        <taxon>Agaricomycotina</taxon>
        <taxon>Agaricomycetes</taxon>
        <taxon>Polyporales</taxon>
        <taxon>Phanerochaetaceae</taxon>
        <taxon>Phlebiopsis</taxon>
    </lineage>
</organism>
<feature type="signal peptide" evidence="2">
    <location>
        <begin position="1"/>
        <end position="22"/>
    </location>
</feature>
<name>A0A0C3S2T9_PHLG1</name>
<keyword evidence="1" id="KW-1133">Transmembrane helix</keyword>
<protein>
    <submittedName>
        <fullName evidence="3">Uncharacterized protein</fullName>
    </submittedName>
</protein>
<keyword evidence="2" id="KW-0732">Signal</keyword>
<accession>A0A0C3S2T9</accession>
<gene>
    <name evidence="3" type="ORF">PHLGIDRAFT_213439</name>
</gene>
<reference evidence="3 4" key="1">
    <citation type="journal article" date="2014" name="PLoS Genet.">
        <title>Analysis of the Phlebiopsis gigantea genome, transcriptome and secretome provides insight into its pioneer colonization strategies of wood.</title>
        <authorList>
            <person name="Hori C."/>
            <person name="Ishida T."/>
            <person name="Igarashi K."/>
            <person name="Samejima M."/>
            <person name="Suzuki H."/>
            <person name="Master E."/>
            <person name="Ferreira P."/>
            <person name="Ruiz-Duenas F.J."/>
            <person name="Held B."/>
            <person name="Canessa P."/>
            <person name="Larrondo L.F."/>
            <person name="Schmoll M."/>
            <person name="Druzhinina I.S."/>
            <person name="Kubicek C.P."/>
            <person name="Gaskell J.A."/>
            <person name="Kersten P."/>
            <person name="St John F."/>
            <person name="Glasner J."/>
            <person name="Sabat G."/>
            <person name="Splinter BonDurant S."/>
            <person name="Syed K."/>
            <person name="Yadav J."/>
            <person name="Mgbeahuruike A.C."/>
            <person name="Kovalchuk A."/>
            <person name="Asiegbu F.O."/>
            <person name="Lackner G."/>
            <person name="Hoffmeister D."/>
            <person name="Rencoret J."/>
            <person name="Gutierrez A."/>
            <person name="Sun H."/>
            <person name="Lindquist E."/>
            <person name="Barry K."/>
            <person name="Riley R."/>
            <person name="Grigoriev I.V."/>
            <person name="Henrissat B."/>
            <person name="Kues U."/>
            <person name="Berka R.M."/>
            <person name="Martinez A.T."/>
            <person name="Covert S.F."/>
            <person name="Blanchette R.A."/>
            <person name="Cullen D."/>
        </authorList>
    </citation>
    <scope>NUCLEOTIDE SEQUENCE [LARGE SCALE GENOMIC DNA]</scope>
    <source>
        <strain evidence="3 4">11061_1 CR5-6</strain>
    </source>
</reference>
<evidence type="ECO:0000313" key="4">
    <source>
        <dbReference type="Proteomes" id="UP000053257"/>
    </source>
</evidence>
<dbReference type="HOGENOM" id="CLU_082819_0_0_1"/>
<evidence type="ECO:0000256" key="2">
    <source>
        <dbReference type="SAM" id="SignalP"/>
    </source>
</evidence>
<evidence type="ECO:0000256" key="1">
    <source>
        <dbReference type="SAM" id="Phobius"/>
    </source>
</evidence>